<evidence type="ECO:0000313" key="6">
    <source>
        <dbReference type="EMBL" id="EPS59374.1"/>
    </source>
</evidence>
<dbReference type="GO" id="GO:0042721">
    <property type="term" value="C:TIM22 mitochondrial import inner membrane insertion complex"/>
    <property type="evidence" value="ECO:0007669"/>
    <property type="project" value="InterPro"/>
</dbReference>
<feature type="region of interest" description="Disordered" evidence="5">
    <location>
        <begin position="1"/>
        <end position="36"/>
    </location>
</feature>
<dbReference type="PANTHER" id="PTHR14110">
    <property type="entry name" value="MITOCHONDRIAL IMPORT INNER MEMBRANE TRANSLOCASE SUBUNIT TIM22"/>
    <property type="match status" value="1"/>
</dbReference>
<dbReference type="InterPro" id="IPR039175">
    <property type="entry name" value="TIM22"/>
</dbReference>
<evidence type="ECO:0000256" key="1">
    <source>
        <dbReference type="ARBA" id="ARBA00004141"/>
    </source>
</evidence>
<evidence type="ECO:0000256" key="2">
    <source>
        <dbReference type="ARBA" id="ARBA00022692"/>
    </source>
</evidence>
<dbReference type="Proteomes" id="UP000015453">
    <property type="component" value="Unassembled WGS sequence"/>
</dbReference>
<evidence type="ECO:0000256" key="3">
    <source>
        <dbReference type="ARBA" id="ARBA00022989"/>
    </source>
</evidence>
<sequence>MRKADGFEPTFRRRPRRDDFAGDSSSIPGVHMTEDLSDSVPCSSIAVDSSIRLGAAGAIWGSCFGPYESRKLGLTRGARMAFIAKSIGHNGISCAIFSFTHCGIQRYRHQKDLVSTFAAGAIAGAAFGAGTGNWKQAAAITGLFCTIFHFAKDSTST</sequence>
<dbReference type="GO" id="GO:0008320">
    <property type="term" value="F:protein transmembrane transporter activity"/>
    <property type="evidence" value="ECO:0007669"/>
    <property type="project" value="TreeGrafter"/>
</dbReference>
<keyword evidence="7" id="KW-1185">Reference proteome</keyword>
<dbReference type="OrthoDB" id="1865977at2759"/>
<comment type="subcellular location">
    <subcellularLocation>
        <location evidence="1">Membrane</location>
        <topology evidence="1">Multi-pass membrane protein</topology>
    </subcellularLocation>
</comment>
<keyword evidence="2" id="KW-0812">Transmembrane</keyword>
<gene>
    <name evidence="6" type="ORF">M569_15434</name>
</gene>
<dbReference type="AlphaFoldDB" id="S8BYC5"/>
<comment type="caution">
    <text evidence="6">The sequence shown here is derived from an EMBL/GenBank/DDBJ whole genome shotgun (WGS) entry which is preliminary data.</text>
</comment>
<keyword evidence="4" id="KW-0472">Membrane</keyword>
<keyword evidence="3" id="KW-1133">Transmembrane helix</keyword>
<accession>S8BYC5</accession>
<dbReference type="PANTHER" id="PTHR14110:SF5">
    <property type="entry name" value="OUTER ENVELOPE PORE PROTEIN 16-4, CHLOROPLASTIC"/>
    <property type="match status" value="1"/>
</dbReference>
<name>S8BYC5_9LAMI</name>
<evidence type="ECO:0000313" key="7">
    <source>
        <dbReference type="Proteomes" id="UP000015453"/>
    </source>
</evidence>
<dbReference type="Pfam" id="PF02466">
    <property type="entry name" value="Tim17"/>
    <property type="match status" value="1"/>
</dbReference>
<proteinExistence type="predicted"/>
<dbReference type="EMBL" id="AUSU01008416">
    <property type="protein sequence ID" value="EPS59374.1"/>
    <property type="molecule type" value="Genomic_DNA"/>
</dbReference>
<evidence type="ECO:0000256" key="4">
    <source>
        <dbReference type="ARBA" id="ARBA00023136"/>
    </source>
</evidence>
<dbReference type="GO" id="GO:0045039">
    <property type="term" value="P:protein insertion into mitochondrial inner membrane"/>
    <property type="evidence" value="ECO:0007669"/>
    <property type="project" value="InterPro"/>
</dbReference>
<protein>
    <submittedName>
        <fullName evidence="6">Uncharacterized protein</fullName>
    </submittedName>
</protein>
<organism evidence="6 7">
    <name type="scientific">Genlisea aurea</name>
    <dbReference type="NCBI Taxonomy" id="192259"/>
    <lineage>
        <taxon>Eukaryota</taxon>
        <taxon>Viridiplantae</taxon>
        <taxon>Streptophyta</taxon>
        <taxon>Embryophyta</taxon>
        <taxon>Tracheophyta</taxon>
        <taxon>Spermatophyta</taxon>
        <taxon>Magnoliopsida</taxon>
        <taxon>eudicotyledons</taxon>
        <taxon>Gunneridae</taxon>
        <taxon>Pentapetalae</taxon>
        <taxon>asterids</taxon>
        <taxon>lamiids</taxon>
        <taxon>Lamiales</taxon>
        <taxon>Lentibulariaceae</taxon>
        <taxon>Genlisea</taxon>
    </lineage>
</organism>
<reference evidence="6 7" key="1">
    <citation type="journal article" date="2013" name="BMC Genomics">
        <title>The miniature genome of a carnivorous plant Genlisea aurea contains a low number of genes and short non-coding sequences.</title>
        <authorList>
            <person name="Leushkin E.V."/>
            <person name="Sutormin R.A."/>
            <person name="Nabieva E.R."/>
            <person name="Penin A.A."/>
            <person name="Kondrashov A.S."/>
            <person name="Logacheva M.D."/>
        </authorList>
    </citation>
    <scope>NUCLEOTIDE SEQUENCE [LARGE SCALE GENOMIC DNA]</scope>
</reference>
<evidence type="ECO:0000256" key="5">
    <source>
        <dbReference type="SAM" id="MobiDB-lite"/>
    </source>
</evidence>
<dbReference type="GO" id="GO:0030943">
    <property type="term" value="F:mitochondrion targeting sequence binding"/>
    <property type="evidence" value="ECO:0007669"/>
    <property type="project" value="TreeGrafter"/>
</dbReference>